<organism evidence="1 2">
    <name type="scientific">Ideonella dechloratans</name>
    <dbReference type="NCBI Taxonomy" id="36863"/>
    <lineage>
        <taxon>Bacteria</taxon>
        <taxon>Pseudomonadati</taxon>
        <taxon>Pseudomonadota</taxon>
        <taxon>Betaproteobacteria</taxon>
        <taxon>Burkholderiales</taxon>
        <taxon>Sphaerotilaceae</taxon>
        <taxon>Ideonella</taxon>
    </lineage>
</organism>
<evidence type="ECO:0000313" key="1">
    <source>
        <dbReference type="EMBL" id="KAB0574156.1"/>
    </source>
</evidence>
<sequence>MKVALRRWRGWGVCLLLGLLGLLKVDMALAQSSLSTFEEQGELKRGSRSITVLGPDLAGDKIDLYTGAVTLTRTDIDIPGNNTLPVSWGMRFALGPRLHHWDPEIPRIWGTYASGKTVVSPTGWVGIDGSSTARCSKFSGPPVVMQRQTQGSVDPDEYWSGHHLYVPGQVDELLLGRGTQNTFQPTTGSYPVVTKSHWQLSCITLAPGSESEGFIALSPSGTQYRFDHLVSRGYDAIQGLEGTTPRQEIWILPSKVTDRFGNTVTYTYDGTDPWKVTNILASDGRELRFIYQTDGSYTVTAYSTTTALQRTWSYSADGMTVTLPDQTQWQYNLQAAANGKPYFYPAAGCGSNDVWTNGTLSPGPKTSTVTTPSGATVSFTMDWVAHGTSGLASSASYNPCPLRNATLPSPTPIYGAWSLKTKTITGPGMGSGASWNYSWSVPEGTWYCGAGCTGTKTVTVTDPEGNATRYTFNNIFEKDGELVKLEEGVSGSTALRTTVNTYYSPNVATGDSGQWNGHFLGWTIRALQKRVITQQDKVFTFEASTADFDAVGRPTKVTRSSTLTATPNTVTETTAYQDLKGPWVINLVSSLTESTTGLKPKETTYTTLGLPYQEYAFGK</sequence>
<dbReference type="Proteomes" id="UP000430120">
    <property type="component" value="Unassembled WGS sequence"/>
</dbReference>
<keyword evidence="2" id="KW-1185">Reference proteome</keyword>
<comment type="caution">
    <text evidence="1">The sequence shown here is derived from an EMBL/GenBank/DDBJ whole genome shotgun (WGS) entry which is preliminary data.</text>
</comment>
<dbReference type="RefSeq" id="WP_151125820.1">
    <property type="nucleotide sequence ID" value="NZ_VZPB01000079.1"/>
</dbReference>
<name>A0A643F6G5_IDEDE</name>
<evidence type="ECO:0000313" key="2">
    <source>
        <dbReference type="Proteomes" id="UP000430120"/>
    </source>
</evidence>
<dbReference type="EMBL" id="VZPB01000079">
    <property type="protein sequence ID" value="KAB0574156.1"/>
    <property type="molecule type" value="Genomic_DNA"/>
</dbReference>
<dbReference type="OrthoDB" id="6904246at2"/>
<accession>A0A643F6G5</accession>
<evidence type="ECO:0008006" key="3">
    <source>
        <dbReference type="Google" id="ProtNLM"/>
    </source>
</evidence>
<gene>
    <name evidence="1" type="ORF">F7Q92_19915</name>
</gene>
<proteinExistence type="predicted"/>
<dbReference type="AlphaFoldDB" id="A0A643F6G5"/>
<reference evidence="1 2" key="1">
    <citation type="submission" date="2019-09" db="EMBL/GenBank/DDBJ databases">
        <title>Draft genome sequences of 48 bacterial type strains from the CCUG.</title>
        <authorList>
            <person name="Tunovic T."/>
            <person name="Pineiro-Iglesias B."/>
            <person name="Unosson C."/>
            <person name="Inganas E."/>
            <person name="Ohlen M."/>
            <person name="Cardew S."/>
            <person name="Jensie-Markopoulos S."/>
            <person name="Salva-Serra F."/>
            <person name="Jaen-Luchoro D."/>
            <person name="Karlsson R."/>
            <person name="Svensson-Stadler L."/>
            <person name="Chun J."/>
            <person name="Moore E."/>
        </authorList>
    </citation>
    <scope>NUCLEOTIDE SEQUENCE [LARGE SCALE GENOMIC DNA]</scope>
    <source>
        <strain evidence="1 2">CCUG 30977</strain>
    </source>
</reference>
<feature type="non-terminal residue" evidence="1">
    <location>
        <position position="619"/>
    </location>
</feature>
<protein>
    <recommendedName>
        <fullName evidence="3">RHS repeat protein</fullName>
    </recommendedName>
</protein>